<dbReference type="PATRIC" id="fig|43658.6.peg.4129"/>
<keyword evidence="5 6" id="KW-0472">Membrane</keyword>
<organism evidence="8 9">
    <name type="scientific">Pseudoalteromonas rubra</name>
    <dbReference type="NCBI Taxonomy" id="43658"/>
    <lineage>
        <taxon>Bacteria</taxon>
        <taxon>Pseudomonadati</taxon>
        <taxon>Pseudomonadota</taxon>
        <taxon>Gammaproteobacteria</taxon>
        <taxon>Alteromonadales</taxon>
        <taxon>Pseudoalteromonadaceae</taxon>
        <taxon>Pseudoalteromonas</taxon>
    </lineage>
</organism>
<keyword evidence="3 6" id="KW-0812">Transmembrane</keyword>
<accession>A0A0L0EL18</accession>
<dbReference type="Pfam" id="PF13491">
    <property type="entry name" value="FtsK_4TM"/>
    <property type="match status" value="1"/>
</dbReference>
<feature type="domain" description="DNA translocase FtsK 4TM region" evidence="7">
    <location>
        <begin position="8"/>
        <end position="71"/>
    </location>
</feature>
<feature type="transmembrane region" description="Helical" evidence="6">
    <location>
        <begin position="12"/>
        <end position="30"/>
    </location>
</feature>
<evidence type="ECO:0000313" key="8">
    <source>
        <dbReference type="EMBL" id="KNC65132.1"/>
    </source>
</evidence>
<gene>
    <name evidence="8" type="ORF">AC626_25040</name>
</gene>
<dbReference type="EMBL" id="LFZX01000384">
    <property type="protein sequence ID" value="KNC65132.1"/>
    <property type="molecule type" value="Genomic_DNA"/>
</dbReference>
<comment type="subcellular location">
    <subcellularLocation>
        <location evidence="1">Cell membrane</location>
        <topology evidence="1">Multi-pass membrane protein</topology>
    </subcellularLocation>
</comment>
<protein>
    <recommendedName>
        <fullName evidence="7">DNA translocase FtsK 4TM region domain-containing protein</fullName>
    </recommendedName>
</protein>
<sequence>MRLNGIQRLLETGLIVSTAAAIFTLCALISFDPADPAWTQTGEFIKVNNITGAAGAWVADILLLSFGWLAF</sequence>
<name>A0A0L0EL18_9GAMM</name>
<evidence type="ECO:0000256" key="4">
    <source>
        <dbReference type="ARBA" id="ARBA00022989"/>
    </source>
</evidence>
<dbReference type="InterPro" id="IPR025199">
    <property type="entry name" value="FtsK_4TM"/>
</dbReference>
<evidence type="ECO:0000256" key="2">
    <source>
        <dbReference type="ARBA" id="ARBA00022475"/>
    </source>
</evidence>
<dbReference type="AlphaFoldDB" id="A0A0L0EL18"/>
<feature type="transmembrane region" description="Helical" evidence="6">
    <location>
        <begin position="50"/>
        <end position="70"/>
    </location>
</feature>
<proteinExistence type="predicted"/>
<evidence type="ECO:0000256" key="1">
    <source>
        <dbReference type="ARBA" id="ARBA00004651"/>
    </source>
</evidence>
<evidence type="ECO:0000256" key="6">
    <source>
        <dbReference type="SAM" id="Phobius"/>
    </source>
</evidence>
<evidence type="ECO:0000256" key="5">
    <source>
        <dbReference type="ARBA" id="ARBA00023136"/>
    </source>
</evidence>
<dbReference type="Proteomes" id="UP000036850">
    <property type="component" value="Unassembled WGS sequence"/>
</dbReference>
<dbReference type="GO" id="GO:0005886">
    <property type="term" value="C:plasma membrane"/>
    <property type="evidence" value="ECO:0007669"/>
    <property type="project" value="UniProtKB-SubCell"/>
</dbReference>
<keyword evidence="4 6" id="KW-1133">Transmembrane helix</keyword>
<evidence type="ECO:0000259" key="7">
    <source>
        <dbReference type="Pfam" id="PF13491"/>
    </source>
</evidence>
<evidence type="ECO:0000313" key="9">
    <source>
        <dbReference type="Proteomes" id="UP000036850"/>
    </source>
</evidence>
<keyword evidence="2" id="KW-1003">Cell membrane</keyword>
<evidence type="ECO:0000256" key="3">
    <source>
        <dbReference type="ARBA" id="ARBA00022692"/>
    </source>
</evidence>
<comment type="caution">
    <text evidence="8">The sequence shown here is derived from an EMBL/GenBank/DDBJ whole genome shotgun (WGS) entry which is preliminary data.</text>
</comment>
<reference evidence="9" key="1">
    <citation type="submission" date="2015-07" db="EMBL/GenBank/DDBJ databases">
        <title>Draft genome sequence of a Pseudoalteromonas rubra strain, OCN096, isolated from Kaneohe Bay, Oahu, Hawaii.</title>
        <authorList>
            <person name="Beurmann S."/>
            <person name="Ushijima B."/>
            <person name="Belcaid M."/>
            <person name="Callahan S.M."/>
            <person name="Aeby G.S."/>
        </authorList>
    </citation>
    <scope>NUCLEOTIDE SEQUENCE [LARGE SCALE GENOMIC DNA]</scope>
    <source>
        <strain evidence="9">OCN096</strain>
    </source>
</reference>